<dbReference type="GeneID" id="63701961"/>
<dbReference type="Proteomes" id="UP000019804">
    <property type="component" value="Unassembled WGS sequence"/>
</dbReference>
<sequence>MMAWERGRIDYRCLLKERTHIHPLSSNVFCGDQYSFSLPCASNQTRPSARRSSTTVCALAPTSSPVIHLHVFFIAEVRTTQDQALFLVQTIGTKNQMNRLIDDVRSRDFSYHADEKCHLYSDLMTRVGFVKCSTADFERIRDRAFYEECASKHSIDLEAVDRCVARDGGEYGYKLHRESVQCSMFYRFRLNEEIYCIRDKGVWRVYPNGASVDDLANAIERLHNAGTHL</sequence>
<evidence type="ECO:0000313" key="2">
    <source>
        <dbReference type="Proteomes" id="UP000019804"/>
    </source>
</evidence>
<proteinExistence type="predicted"/>
<accession>A0A017SKA3</accession>
<organism evidence="1 2">
    <name type="scientific">Aspergillus ruber (strain CBS 135680)</name>
    <dbReference type="NCBI Taxonomy" id="1388766"/>
    <lineage>
        <taxon>Eukaryota</taxon>
        <taxon>Fungi</taxon>
        <taxon>Dikarya</taxon>
        <taxon>Ascomycota</taxon>
        <taxon>Pezizomycotina</taxon>
        <taxon>Eurotiomycetes</taxon>
        <taxon>Eurotiomycetidae</taxon>
        <taxon>Eurotiales</taxon>
        <taxon>Aspergillaceae</taxon>
        <taxon>Aspergillus</taxon>
        <taxon>Aspergillus subgen. Aspergillus</taxon>
    </lineage>
</organism>
<reference evidence="2" key="1">
    <citation type="journal article" date="2014" name="Nat. Commun.">
        <title>Genomic adaptations of the halophilic Dead Sea filamentous fungus Eurotium rubrum.</title>
        <authorList>
            <person name="Kis-Papo T."/>
            <person name="Weig A.R."/>
            <person name="Riley R."/>
            <person name="Persoh D."/>
            <person name="Salamov A."/>
            <person name="Sun H."/>
            <person name="Lipzen A."/>
            <person name="Wasser S.P."/>
            <person name="Rambold G."/>
            <person name="Grigoriev I.V."/>
            <person name="Nevo E."/>
        </authorList>
    </citation>
    <scope>NUCLEOTIDE SEQUENCE [LARGE SCALE GENOMIC DNA]</scope>
    <source>
        <strain evidence="2">CBS 135680</strain>
    </source>
</reference>
<name>A0A017SKA3_ASPRC</name>
<dbReference type="OrthoDB" id="958254at2759"/>
<dbReference type="RefSeq" id="XP_040641086.1">
    <property type="nucleotide sequence ID" value="XM_040786837.1"/>
</dbReference>
<dbReference type="STRING" id="1388766.A0A017SKA3"/>
<dbReference type="HOGENOM" id="CLU_1209588_0_0_1"/>
<dbReference type="AlphaFoldDB" id="A0A017SKA3"/>
<keyword evidence="2" id="KW-1185">Reference proteome</keyword>
<evidence type="ECO:0000313" key="1">
    <source>
        <dbReference type="EMBL" id="EYE97398.1"/>
    </source>
</evidence>
<dbReference type="EMBL" id="KK088415">
    <property type="protein sequence ID" value="EYE97398.1"/>
    <property type="molecule type" value="Genomic_DNA"/>
</dbReference>
<gene>
    <name evidence="1" type="ORF">EURHEDRAFT_521190</name>
</gene>
<protein>
    <submittedName>
        <fullName evidence="1">Uncharacterized protein</fullName>
    </submittedName>
</protein>